<organism evidence="3">
    <name type="scientific">Pseudo-nitzschia australis</name>
    <dbReference type="NCBI Taxonomy" id="44445"/>
    <lineage>
        <taxon>Eukaryota</taxon>
        <taxon>Sar</taxon>
        <taxon>Stramenopiles</taxon>
        <taxon>Ochrophyta</taxon>
        <taxon>Bacillariophyta</taxon>
        <taxon>Bacillariophyceae</taxon>
        <taxon>Bacillariophycidae</taxon>
        <taxon>Bacillariales</taxon>
        <taxon>Bacillariaceae</taxon>
        <taxon>Pseudo-nitzschia</taxon>
    </lineage>
</organism>
<feature type="coiled-coil region" evidence="1">
    <location>
        <begin position="936"/>
        <end position="963"/>
    </location>
</feature>
<evidence type="ECO:0000256" key="1">
    <source>
        <dbReference type="SAM" id="Coils"/>
    </source>
</evidence>
<proteinExistence type="predicted"/>
<gene>
    <name evidence="3" type="ORF">PAUS00366_LOCUS5002</name>
</gene>
<feature type="compositionally biased region" description="Basic residues" evidence="2">
    <location>
        <begin position="451"/>
        <end position="464"/>
    </location>
</feature>
<dbReference type="EMBL" id="HBIX01006332">
    <property type="protein sequence ID" value="CAE0712250.1"/>
    <property type="molecule type" value="Transcribed_RNA"/>
</dbReference>
<name>A0A7S4EH52_9STRA</name>
<evidence type="ECO:0000256" key="2">
    <source>
        <dbReference type="SAM" id="MobiDB-lite"/>
    </source>
</evidence>
<evidence type="ECO:0000313" key="3">
    <source>
        <dbReference type="EMBL" id="CAE0712250.1"/>
    </source>
</evidence>
<keyword evidence="1" id="KW-0175">Coiled coil</keyword>
<feature type="region of interest" description="Disordered" evidence="2">
    <location>
        <begin position="443"/>
        <end position="465"/>
    </location>
</feature>
<sequence>MPYLIPDLRLALASLYSLPGGKPSSESEAHEYLLQFQARNPHRKLHAQLENQKENPAQPPKSYSDDAGSTWMACVDIVSSFSKSSNHNPDQNNQEVHYAEALFAAQTLVHRLRRVKLAEAIDIEFEPNFFDSPSIVSCPPRPEQVLDGYRRWILEYYRGATSSSSFAMLFQLVQSYHPAVDPQQQTSAMELVERIKGELSMMILASIMDALTKKYYEQQLQHQDEQKMLAQIRPLLKTLALVLAAIAIRMRYVSTSLPLPASHTQPIVTTIIGAITMVQVSSQRQQHDTSQEIFRSLCYLCLTALPEAVLTGSNNNGGGGAYGRFSLDPRCYTAVTTELKTQGMIQVCQSIQNLLNSNLSNHSTSSVPLFQMCEAWGKYVPLPIDFVNNSVPLILQAWEQLRSSHQDRPQGLAEAKAAMAYWIAVMEGGTWTIDQVLTSSLVQSKEGSRQPNKKKQSSKSKKRNQQLVEEKITNEVYTSACNEVQQRGQVACTMAQQTLTVLQELLMIELRRIADLAIEEQDVQGDGPVGAITTCANACLPYLLRASIVHQDKGSMELFVSIGQLIQQVCASPSSMVRSFASESLFTLHEALVKSLTDNQNISPNKDFFEAVIKHFFQSSINLSFQCGYPQGYFTDLGKDNDEDLESERNDVREVLRTVSAIPSTISKRNRCHSTFLILTTSSILFRLMQACAQPIREAVGSNTLFPEPALHAFSALAKPINSIASLYSEDLTQGTENENFVTILKLAFEITSNAGRCLLYAFPLVSVNEVLPLSRLYNLAIASLSPMFSTLGQIPSIESEVKTVMSIGVQAAATSMMKIPELTGPSTLRQTRYDIRGAMRSPGGEDHVGVLTLMRLANESNSLSLMFLKTNESILVELCGLYQELKKIEDERGIGVFYGTGVLPKSRRILLGIICHLEIISGGTGQASRILVSMFENAISSIANINNQLGKLEAKALSLICENTFDIAAFSPNVVHSLFATSDSAASQAVCLHVLHQAGNFGFLSLQDANIQYESIVQWNRLRAALFTLLKMTGNPDLPSSIIEILISLVVKECETVMIQCSAGPTSPSKIFNEVIISEETIPPAIFIRVVVETLDKAFSTQTPISEMRNTLHVLYATRHAVLHTLISECSMPVQKGSFEDPRPVIAETWILCMNRISTAAADQGGIDAQEAIGVGVLSVIKQLLADTFVAVISLLLYSSLEKTQEKRANDPGMSLDGPQGLVMMDFFVAYFNLGNSMIQFAAKELIATVPVDVGNDPDAAGMAIIGAALFRGSQGGLPPWAVESTPTVYSSLFKALNNNVDNFGLMLQISMNVRLVENQRFGSVRGGSLLSGKFFEKMNDKSKLSFIDQAKDHAKNNTTASWRRLKALIKQACGGKKKDTDFKQRPALTSWDTLDRV</sequence>
<accession>A0A7S4EH52</accession>
<protein>
    <submittedName>
        <fullName evidence="3">Uncharacterized protein</fullName>
    </submittedName>
</protein>
<reference evidence="3" key="1">
    <citation type="submission" date="2021-01" db="EMBL/GenBank/DDBJ databases">
        <authorList>
            <person name="Corre E."/>
            <person name="Pelletier E."/>
            <person name="Niang G."/>
            <person name="Scheremetjew M."/>
            <person name="Finn R."/>
            <person name="Kale V."/>
            <person name="Holt S."/>
            <person name="Cochrane G."/>
            <person name="Meng A."/>
            <person name="Brown T."/>
            <person name="Cohen L."/>
        </authorList>
    </citation>
    <scope>NUCLEOTIDE SEQUENCE</scope>
    <source>
        <strain evidence="3">10249 10 AB</strain>
    </source>
</reference>